<dbReference type="InterPro" id="IPR042095">
    <property type="entry name" value="SUMF_sf"/>
</dbReference>
<feature type="region of interest" description="Disordered" evidence="1">
    <location>
        <begin position="123"/>
        <end position="190"/>
    </location>
</feature>
<dbReference type="Pfam" id="PF03781">
    <property type="entry name" value="FGE-sulfatase"/>
    <property type="match status" value="1"/>
</dbReference>
<protein>
    <recommendedName>
        <fullName evidence="2">Sulfatase-modifying factor enzyme-like domain-containing protein</fullName>
    </recommendedName>
</protein>
<evidence type="ECO:0000259" key="2">
    <source>
        <dbReference type="Pfam" id="PF03781"/>
    </source>
</evidence>
<comment type="caution">
    <text evidence="3">The sequence shown here is derived from an EMBL/GenBank/DDBJ whole genome shotgun (WGS) entry which is preliminary data.</text>
</comment>
<proteinExistence type="predicted"/>
<dbReference type="Gene3D" id="3.90.1580.10">
    <property type="entry name" value="paralog of FGE (formylglycine-generating enzyme)"/>
    <property type="match status" value="1"/>
</dbReference>
<feature type="region of interest" description="Disordered" evidence="1">
    <location>
        <begin position="377"/>
        <end position="398"/>
    </location>
</feature>
<reference evidence="3 4" key="1">
    <citation type="journal article" date="2017" name="ISME J.">
        <title>Potential for microbial H2 and metal transformations associated with novel bacteria and archaea in deep terrestrial subsurface sediments.</title>
        <authorList>
            <person name="Hernsdorf A.W."/>
            <person name="Amano Y."/>
            <person name="Miyakawa K."/>
            <person name="Ise K."/>
            <person name="Suzuki Y."/>
            <person name="Anantharaman K."/>
            <person name="Probst A."/>
            <person name="Burstein D."/>
            <person name="Thomas B.C."/>
            <person name="Banfield J.F."/>
        </authorList>
    </citation>
    <scope>NUCLEOTIDE SEQUENCE [LARGE SCALE GENOMIC DNA]</scope>
    <source>
        <strain evidence="3">HGW-Wallbacteria-1</strain>
    </source>
</reference>
<sequence length="440" mass="48128">MNFSRFYKLAKSSEVCGNGGRQSGLFLLLVIYLLIMFSSACAAQDSGAAVPVPVVSESASSSSSGISEASLPAVKNQSASVKTAVTVTTATMNSTESGKYRVFFQDGQSFEMVEVKPGVFLMGSANQAPSEDDEEEQSLASTVETLTSEASSSDSEVTNEIMDPDASSDPFQSLPRSSVDDEDSEEDEIPHRVEISRGILVSTTEVTQGIYSAVTGTNPSGFRWSGADYPVEQVSWFDAVLFCNKLSKIMNLNPCYDEKTYRCNFKANGFRLPTEAEWEYMTRAGNPEKFSFGNDYTLLNQYAVVASSELKTPAPVGTRKPNNWGIKDVHGNVWEWCCDVYAYDYDIDAVKDPVNLGRPLTIWELPISSQTQLIVNQDSTVSDKGKGKSGDEEEEEPLTRVIRGGGWGSVYYDCRSANRGKADPLGNYNDVGFRVVRQIP</sequence>
<evidence type="ECO:0000256" key="1">
    <source>
        <dbReference type="SAM" id="MobiDB-lite"/>
    </source>
</evidence>
<dbReference type="PANTHER" id="PTHR23150">
    <property type="entry name" value="SULFATASE MODIFYING FACTOR 1, 2"/>
    <property type="match status" value="1"/>
</dbReference>
<feature type="compositionally biased region" description="Polar residues" evidence="1">
    <location>
        <begin position="138"/>
        <end position="158"/>
    </location>
</feature>
<dbReference type="Proteomes" id="UP000233256">
    <property type="component" value="Unassembled WGS sequence"/>
</dbReference>
<accession>A0A2N1PR18</accession>
<dbReference type="GO" id="GO:0120147">
    <property type="term" value="F:formylglycine-generating oxidase activity"/>
    <property type="evidence" value="ECO:0007669"/>
    <property type="project" value="TreeGrafter"/>
</dbReference>
<dbReference type="InterPro" id="IPR016187">
    <property type="entry name" value="CTDL_fold"/>
</dbReference>
<name>A0A2N1PR18_9BACT</name>
<dbReference type="InterPro" id="IPR005532">
    <property type="entry name" value="SUMF_dom"/>
</dbReference>
<evidence type="ECO:0000313" key="4">
    <source>
        <dbReference type="Proteomes" id="UP000233256"/>
    </source>
</evidence>
<feature type="compositionally biased region" description="Basic and acidic residues" evidence="1">
    <location>
        <begin position="381"/>
        <end position="390"/>
    </location>
</feature>
<dbReference type="InterPro" id="IPR051043">
    <property type="entry name" value="Sulfatase_Mod_Factor_Kinase"/>
</dbReference>
<dbReference type="AlphaFoldDB" id="A0A2N1PR18"/>
<gene>
    <name evidence="3" type="ORF">CVV64_07880</name>
</gene>
<dbReference type="PANTHER" id="PTHR23150:SF19">
    <property type="entry name" value="FORMYLGLYCINE-GENERATING ENZYME"/>
    <property type="match status" value="1"/>
</dbReference>
<organism evidence="3 4">
    <name type="scientific">Candidatus Wallbacteria bacterium HGW-Wallbacteria-1</name>
    <dbReference type="NCBI Taxonomy" id="2013854"/>
    <lineage>
        <taxon>Bacteria</taxon>
        <taxon>Candidatus Walliibacteriota</taxon>
    </lineage>
</organism>
<dbReference type="EMBL" id="PGXC01000004">
    <property type="protein sequence ID" value="PKK90788.1"/>
    <property type="molecule type" value="Genomic_DNA"/>
</dbReference>
<dbReference type="SUPFAM" id="SSF56436">
    <property type="entry name" value="C-type lectin-like"/>
    <property type="match status" value="1"/>
</dbReference>
<feature type="domain" description="Sulfatase-modifying factor enzyme-like" evidence="2">
    <location>
        <begin position="184"/>
        <end position="437"/>
    </location>
</feature>
<evidence type="ECO:0000313" key="3">
    <source>
        <dbReference type="EMBL" id="PKK90788.1"/>
    </source>
</evidence>